<accession>A0ACC1CP02</accession>
<keyword evidence="2" id="KW-1185">Reference proteome</keyword>
<organism evidence="1 2">
    <name type="scientific">Dendrolimus kikuchii</name>
    <dbReference type="NCBI Taxonomy" id="765133"/>
    <lineage>
        <taxon>Eukaryota</taxon>
        <taxon>Metazoa</taxon>
        <taxon>Ecdysozoa</taxon>
        <taxon>Arthropoda</taxon>
        <taxon>Hexapoda</taxon>
        <taxon>Insecta</taxon>
        <taxon>Pterygota</taxon>
        <taxon>Neoptera</taxon>
        <taxon>Endopterygota</taxon>
        <taxon>Lepidoptera</taxon>
        <taxon>Glossata</taxon>
        <taxon>Ditrysia</taxon>
        <taxon>Bombycoidea</taxon>
        <taxon>Lasiocampidae</taxon>
        <taxon>Dendrolimus</taxon>
    </lineage>
</organism>
<sequence length="223" mass="24939">MSLKAYEDACTRAELFGQPLPDKEEFLQKNKHLDVVEFEEVEIKTAENTAMLDDHIKEGSSGLAELNTILNSTQTKINKLKGVCGSLTNFFRVKLTAKDNLSYSSDQSYIGQTNFDKDTIPITKLGSINEGLGPDDDELIPRARKLKQDGGRPQDGGEINTAINDLKDMQKLENTSLVSKATVVDISKQVNSQMSKLDHMISQADRAQYSLNHQNKQLRSFMR</sequence>
<protein>
    <submittedName>
        <fullName evidence="1">Uncharacterized protein</fullName>
    </submittedName>
</protein>
<dbReference type="Proteomes" id="UP000824533">
    <property type="component" value="Linkage Group LG20"/>
</dbReference>
<dbReference type="EMBL" id="CM034406">
    <property type="protein sequence ID" value="KAJ0173245.1"/>
    <property type="molecule type" value="Genomic_DNA"/>
</dbReference>
<evidence type="ECO:0000313" key="1">
    <source>
        <dbReference type="EMBL" id="KAJ0173245.1"/>
    </source>
</evidence>
<comment type="caution">
    <text evidence="1">The sequence shown here is derived from an EMBL/GenBank/DDBJ whole genome shotgun (WGS) entry which is preliminary data.</text>
</comment>
<gene>
    <name evidence="1" type="ORF">K1T71_011421</name>
</gene>
<name>A0ACC1CP02_9NEOP</name>
<proteinExistence type="predicted"/>
<reference evidence="1 2" key="1">
    <citation type="journal article" date="2021" name="Front. Genet.">
        <title>Chromosome-Level Genome Assembly Reveals Significant Gene Expansion in the Toll and IMD Signaling Pathways of Dendrolimus kikuchii.</title>
        <authorList>
            <person name="Zhou J."/>
            <person name="Wu P."/>
            <person name="Xiong Z."/>
            <person name="Liu N."/>
            <person name="Zhao N."/>
            <person name="Ji M."/>
            <person name="Qiu Y."/>
            <person name="Yang B."/>
        </authorList>
    </citation>
    <scope>NUCLEOTIDE SEQUENCE [LARGE SCALE GENOMIC DNA]</scope>
    <source>
        <strain evidence="1">Ann1</strain>
    </source>
</reference>
<evidence type="ECO:0000313" key="2">
    <source>
        <dbReference type="Proteomes" id="UP000824533"/>
    </source>
</evidence>